<proteinExistence type="predicted"/>
<dbReference type="SUPFAM" id="SSF52540">
    <property type="entry name" value="P-loop containing nucleoside triphosphate hydrolases"/>
    <property type="match status" value="2"/>
</dbReference>
<feature type="coiled-coil region" evidence="1">
    <location>
        <begin position="121"/>
        <end position="159"/>
    </location>
</feature>
<keyword evidence="1" id="KW-0175">Coiled coil</keyword>
<protein>
    <submittedName>
        <fullName evidence="3">DNA double-strand break repair rad50 ATPase-like</fullName>
    </submittedName>
</protein>
<accession>S6DA97</accession>
<organism evidence="3 4">
    <name type="scientific">Invertebrate iridescent virus 22</name>
    <dbReference type="NCBI Taxonomy" id="345198"/>
    <lineage>
        <taxon>Viruses</taxon>
        <taxon>Varidnaviria</taxon>
        <taxon>Bamfordvirae</taxon>
        <taxon>Nucleocytoviricota</taxon>
        <taxon>Megaviricetes</taxon>
        <taxon>Pimascovirales</taxon>
        <taxon>Pimascovirales incertae sedis</taxon>
        <taxon>Iridoviridae</taxon>
        <taxon>Betairidovirinae</taxon>
        <taxon>Chloriridovirus</taxon>
        <taxon>Chloriridovirus simulium1</taxon>
    </lineage>
</organism>
<gene>
    <name evidence="3" type="primary">156R</name>
    <name evidence="3" type="ORF">IIV22_156R</name>
</gene>
<feature type="coiled-coil region" evidence="1">
    <location>
        <begin position="262"/>
        <end position="310"/>
    </location>
</feature>
<reference evidence="3 4" key="1">
    <citation type="journal article" date="2013" name="J. Gen. Virol.">
        <title>Complete genome sequence of invertebrate iridescent virus 22 isolated from a blackfly larva.</title>
        <authorList>
            <person name="Piegu B."/>
            <person name="Guizard S."/>
            <person name="Spears T."/>
            <person name="Cruaud C."/>
            <person name="Couloux A."/>
            <person name="Bideshi D.K."/>
            <person name="Federici B.A."/>
            <person name="Bigot Y."/>
        </authorList>
    </citation>
    <scope>NUCLEOTIDE SEQUENCE [LARGE SCALE GENOMIC DNA]</scope>
</reference>
<dbReference type="PANTHER" id="PTHR32114:SF2">
    <property type="entry name" value="ABC TRANSPORTER ABCH.3"/>
    <property type="match status" value="1"/>
</dbReference>
<dbReference type="InterPro" id="IPR027417">
    <property type="entry name" value="P-loop_NTPase"/>
</dbReference>
<dbReference type="Proteomes" id="UP000154968">
    <property type="component" value="Segment"/>
</dbReference>
<dbReference type="GeneID" id="16414495"/>
<dbReference type="Pfam" id="PF13476">
    <property type="entry name" value="AAA_23"/>
    <property type="match status" value="1"/>
</dbReference>
<evidence type="ECO:0000313" key="3">
    <source>
        <dbReference type="EMBL" id="CCV01833.1"/>
    </source>
</evidence>
<name>S6DA97_9VIRU</name>
<dbReference type="Gene3D" id="3.40.50.300">
    <property type="entry name" value="P-loop containing nucleotide triphosphate hydrolases"/>
    <property type="match status" value="2"/>
</dbReference>
<feature type="domain" description="Rad50/SbcC-type AAA" evidence="2">
    <location>
        <begin position="2"/>
        <end position="224"/>
    </location>
</feature>
<keyword evidence="4" id="KW-1185">Reference proteome</keyword>
<dbReference type="InterPro" id="IPR038729">
    <property type="entry name" value="Rad50/SbcC_AAA"/>
</dbReference>
<dbReference type="PANTHER" id="PTHR32114">
    <property type="entry name" value="ABC TRANSPORTER ABCH.3"/>
    <property type="match status" value="1"/>
</dbReference>
<dbReference type="KEGG" id="vg:16414495"/>
<dbReference type="EMBL" id="HF920633">
    <property type="protein sequence ID" value="CCV01833.1"/>
    <property type="molecule type" value="Genomic_DNA"/>
</dbReference>
<sequence length="809" mass="95193">MKLTLKNFRCYTSQTFEFDDDAMTLISGPSGRGKTTILLAIQFVLYGLSNHRYLISHNCTSCEVILYYKNFKIKRTKRPNILNVWIDNVKYEDKEAQIILNKYFGLVNSSIFFMDLSHLEKMEFLEKIVNADCDVKELKNKIKNRLLQLNKELAILDGQILTTQNMFELIQKPEKVKKPLINEFFGEKEPYSQEELILQKQSVIQQLEDLKIIHEKYNHYTTELTTIQCEIDGLQNLNLNINDKIQQNLIELENLTIKNNTLNKLQSKILMVEETKKELKNYENIHEDQLDDLNQQLQIVNQKIETCLKHKKIQKLNKLKTQYSSTLLFEQKEWQHQKDLLTIEVNKIKFDNSKDLYNLEQDLQKIKHCKTFNLKFDKNDVLNQIEALKLNFFKNYNCPNCNHSFSINMDTFDLHTQVENSGESSNIQNIKLSLQKLEQIYSQIEDNEKWMINFDEDVLIETINSIKNFNKLKLELMKYECFQPSKFLIQLQDNIESLSIDIPVPESQSDMYNLDDLKDQKRDLTVKINKLSNQLMFKNNLLKKINTQDIYDKDEHLKIIQLIKETNESLKLSYIESEKVKNFKRLEKKLNSINENLKKLNFNPELKPQLQQLLEYIELGLAYHLNYQKYLSFQVELKKYKKVKETLKNFIDSKKQVEQTYLKTCILKQKVIESEHESLEGIVCTINTHLSILLQDFFSESFGDPIQIYLELTSEKRPQVNIIINYKGNVVDYKSLSTGEAARVKLAFDLTFKEILGEQIIMLDECTANLDQDLSTKIFNKIQGSFPTKTILVVAHQVVMGTFDHLLQL</sequence>
<feature type="coiled-coil region" evidence="1">
    <location>
        <begin position="514"/>
        <end position="548"/>
    </location>
</feature>
<dbReference type="RefSeq" id="YP_008357454.1">
    <property type="nucleotide sequence ID" value="NC_021901.1"/>
</dbReference>
<evidence type="ECO:0000313" key="4">
    <source>
        <dbReference type="Proteomes" id="UP000154968"/>
    </source>
</evidence>
<evidence type="ECO:0000259" key="2">
    <source>
        <dbReference type="Pfam" id="PF13476"/>
    </source>
</evidence>
<evidence type="ECO:0000256" key="1">
    <source>
        <dbReference type="SAM" id="Coils"/>
    </source>
</evidence>